<sequence length="71" mass="8332">MKSRWKIEVYHRELKQTCGLERCQSRTGRAQRNHIFLAISAWIQRFKRRLAGGFSFISSSGMLLSMISLEK</sequence>
<evidence type="ECO:0000259" key="2">
    <source>
        <dbReference type="Pfam" id="PF01609"/>
    </source>
</evidence>
<evidence type="ECO:0000313" key="3">
    <source>
        <dbReference type="EMBL" id="WVX67657.1"/>
    </source>
</evidence>
<keyword evidence="1" id="KW-0812">Transmembrane</keyword>
<dbReference type="EMBL" id="CP133270">
    <property type="protein sequence ID" value="WVX67657.1"/>
    <property type="molecule type" value="Genomic_DNA"/>
</dbReference>
<dbReference type="InterPro" id="IPR002559">
    <property type="entry name" value="Transposase_11"/>
</dbReference>
<name>A0ABZ2C660_9PROT</name>
<keyword evidence="1" id="KW-0472">Membrane</keyword>
<evidence type="ECO:0000313" key="4">
    <source>
        <dbReference type="Proteomes" id="UP001330434"/>
    </source>
</evidence>
<organism evidence="3 4">
    <name type="scientific">Candidatus Bealeia paramacronuclearis</name>
    <dbReference type="NCBI Taxonomy" id="1921001"/>
    <lineage>
        <taxon>Bacteria</taxon>
        <taxon>Pseudomonadati</taxon>
        <taxon>Pseudomonadota</taxon>
        <taxon>Alphaproteobacteria</taxon>
        <taxon>Holosporales</taxon>
        <taxon>Holosporaceae</taxon>
        <taxon>Candidatus Bealeia</taxon>
    </lineage>
</organism>
<accession>A0ABZ2C660</accession>
<proteinExistence type="predicted"/>
<keyword evidence="4" id="KW-1185">Reference proteome</keyword>
<dbReference type="InterPro" id="IPR012337">
    <property type="entry name" value="RNaseH-like_sf"/>
</dbReference>
<feature type="domain" description="Transposase IS4-like" evidence="2">
    <location>
        <begin position="2"/>
        <end position="42"/>
    </location>
</feature>
<dbReference type="Pfam" id="PF01609">
    <property type="entry name" value="DDE_Tnp_1"/>
    <property type="match status" value="1"/>
</dbReference>
<reference evidence="3 4" key="1">
    <citation type="journal article" date="2024" name="Environ. Microbiol.">
        <title>Novel evolutionary insights on the interactions of the Holosporales (Alphaproteobacteria) with eukaryotic hosts from comparative genomics.</title>
        <authorList>
            <person name="Giovannini M."/>
            <person name="Petroni G."/>
            <person name="Castelli M."/>
        </authorList>
    </citation>
    <scope>NUCLEOTIDE SEQUENCE [LARGE SCALE GENOMIC DNA]</scope>
    <source>
        <strain evidence="3 4">US_Bl 15I1</strain>
    </source>
</reference>
<evidence type="ECO:0000256" key="1">
    <source>
        <dbReference type="SAM" id="Phobius"/>
    </source>
</evidence>
<keyword evidence="1" id="KW-1133">Transmembrane helix</keyword>
<feature type="transmembrane region" description="Helical" evidence="1">
    <location>
        <begin position="50"/>
        <end position="69"/>
    </location>
</feature>
<protein>
    <submittedName>
        <fullName evidence="3">IS701 family transposase domain protein</fullName>
    </submittedName>
</protein>
<dbReference type="SUPFAM" id="SSF53098">
    <property type="entry name" value="Ribonuclease H-like"/>
    <property type="match status" value="1"/>
</dbReference>
<dbReference type="Proteomes" id="UP001330434">
    <property type="component" value="Chromosome"/>
</dbReference>
<gene>
    <name evidence="3" type="ORF">Bealeia1_01872</name>
</gene>